<dbReference type="EMBL" id="AP011112">
    <property type="protein sequence ID" value="BAI68521.1"/>
    <property type="molecule type" value="Genomic_DNA"/>
</dbReference>
<dbReference type="AlphaFoldDB" id="D3DFB9"/>
<dbReference type="SMART" id="SM00086">
    <property type="entry name" value="PAC"/>
    <property type="match status" value="2"/>
</dbReference>
<dbReference type="STRING" id="608538.HTH_0054"/>
<dbReference type="Gene3D" id="3.30.70.270">
    <property type="match status" value="1"/>
</dbReference>
<dbReference type="CDD" id="cd00130">
    <property type="entry name" value="PAS"/>
    <property type="match status" value="2"/>
</dbReference>
<dbReference type="Pfam" id="PF08447">
    <property type="entry name" value="PAS_3"/>
    <property type="match status" value="2"/>
</dbReference>
<feature type="domain" description="PAC" evidence="2">
    <location>
        <begin position="316"/>
        <end position="366"/>
    </location>
</feature>
<dbReference type="GO" id="GO:0003824">
    <property type="term" value="F:catalytic activity"/>
    <property type="evidence" value="ECO:0007669"/>
    <property type="project" value="UniProtKB-ARBA"/>
</dbReference>
<evidence type="ECO:0000313" key="5">
    <source>
        <dbReference type="Proteomes" id="UP000002574"/>
    </source>
</evidence>
<evidence type="ECO:0000259" key="1">
    <source>
        <dbReference type="PROSITE" id="PS50112"/>
    </source>
</evidence>
<dbReference type="InterPro" id="IPR029787">
    <property type="entry name" value="Nucleotide_cyclase"/>
</dbReference>
<gene>
    <name evidence="4" type="ordered locus">HTH_0054</name>
</gene>
<dbReference type="KEGG" id="hte:Hydth_0055"/>
<dbReference type="PROSITE" id="PS50112">
    <property type="entry name" value="PAS"/>
    <property type="match status" value="2"/>
</dbReference>
<dbReference type="SMART" id="SM00091">
    <property type="entry name" value="PAS"/>
    <property type="match status" value="2"/>
</dbReference>
<proteinExistence type="predicted"/>
<dbReference type="InterPro" id="IPR000160">
    <property type="entry name" value="GGDEF_dom"/>
</dbReference>
<dbReference type="InterPro" id="IPR035965">
    <property type="entry name" value="PAS-like_dom_sf"/>
</dbReference>
<dbReference type="KEGG" id="hth:HTH_0054"/>
<dbReference type="Pfam" id="PF13188">
    <property type="entry name" value="PAS_8"/>
    <property type="match status" value="1"/>
</dbReference>
<name>D3DFB9_HYDTT</name>
<accession>D3DFB9</accession>
<dbReference type="InterPro" id="IPR052163">
    <property type="entry name" value="DGC-Regulatory_Protein"/>
</dbReference>
<evidence type="ECO:0000313" key="4">
    <source>
        <dbReference type="EMBL" id="BAI68521.1"/>
    </source>
</evidence>
<dbReference type="PROSITE" id="PS50113">
    <property type="entry name" value="PAC"/>
    <property type="match status" value="2"/>
</dbReference>
<dbReference type="PROSITE" id="PS50887">
    <property type="entry name" value="GGDEF"/>
    <property type="match status" value="1"/>
</dbReference>
<dbReference type="PANTHER" id="PTHR46663">
    <property type="entry name" value="DIGUANYLATE CYCLASE DGCT-RELATED"/>
    <property type="match status" value="1"/>
</dbReference>
<dbReference type="NCBIfam" id="TIGR00254">
    <property type="entry name" value="GGDEF"/>
    <property type="match status" value="1"/>
</dbReference>
<feature type="domain" description="PAS" evidence="1">
    <location>
        <begin position="261"/>
        <end position="308"/>
    </location>
</feature>
<dbReference type="InterPro" id="IPR000700">
    <property type="entry name" value="PAS-assoc_C"/>
</dbReference>
<dbReference type="SUPFAM" id="SSF55785">
    <property type="entry name" value="PYP-like sensor domain (PAS domain)"/>
    <property type="match status" value="2"/>
</dbReference>
<dbReference type="SUPFAM" id="SSF55073">
    <property type="entry name" value="Nucleotide cyclase"/>
    <property type="match status" value="1"/>
</dbReference>
<dbReference type="eggNOG" id="COG3706">
    <property type="taxonomic scope" value="Bacteria"/>
</dbReference>
<protein>
    <submittedName>
        <fullName evidence="4">Diguanylate cyclase (GGDEF motif) with PAS/PAC sensor</fullName>
    </submittedName>
</protein>
<dbReference type="OrthoDB" id="9804955at2"/>
<evidence type="ECO:0000259" key="2">
    <source>
        <dbReference type="PROSITE" id="PS50113"/>
    </source>
</evidence>
<dbReference type="PATRIC" id="fig|608538.5.peg.56"/>
<dbReference type="FunFam" id="3.30.70.270:FF:000001">
    <property type="entry name" value="Diguanylate cyclase domain protein"/>
    <property type="match status" value="1"/>
</dbReference>
<dbReference type="InterPro" id="IPR043128">
    <property type="entry name" value="Rev_trsase/Diguanyl_cyclase"/>
</dbReference>
<dbReference type="Pfam" id="PF00990">
    <property type="entry name" value="GGDEF"/>
    <property type="match status" value="1"/>
</dbReference>
<feature type="domain" description="PAS" evidence="1">
    <location>
        <begin position="137"/>
        <end position="191"/>
    </location>
</feature>
<feature type="domain" description="PAC" evidence="2">
    <location>
        <begin position="196"/>
        <end position="248"/>
    </location>
</feature>
<reference evidence="4 5" key="1">
    <citation type="journal article" date="2010" name="J. Bacteriol.">
        <title>Complete genome sequence of the thermophilic, obligately chemolithoautotrophic hydrogen-oxidizing bacterium Hydrogenobacter thermophilus TK-6.</title>
        <authorList>
            <person name="Arai H."/>
            <person name="Kanbe H."/>
            <person name="Ishii M."/>
            <person name="Igarashi Y."/>
        </authorList>
    </citation>
    <scope>NUCLEOTIDE SEQUENCE [LARGE SCALE GENOMIC DNA]</scope>
    <source>
        <strain evidence="5">DSM 6534 / IAM 12695 / TK-6 [Tokyo]</strain>
    </source>
</reference>
<dbReference type="PANTHER" id="PTHR46663:SF2">
    <property type="entry name" value="GGDEF DOMAIN-CONTAINING PROTEIN"/>
    <property type="match status" value="1"/>
</dbReference>
<dbReference type="Proteomes" id="UP000002574">
    <property type="component" value="Chromosome"/>
</dbReference>
<dbReference type="NCBIfam" id="TIGR00229">
    <property type="entry name" value="sensory_box"/>
    <property type="match status" value="2"/>
</dbReference>
<dbReference type="SMART" id="SM00267">
    <property type="entry name" value="GGDEF"/>
    <property type="match status" value="1"/>
</dbReference>
<dbReference type="InterPro" id="IPR001610">
    <property type="entry name" value="PAC"/>
</dbReference>
<dbReference type="RefSeq" id="WP_012962704.1">
    <property type="nucleotide sequence ID" value="NC_013799.1"/>
</dbReference>
<dbReference type="eggNOG" id="COG2202">
    <property type="taxonomic scope" value="Bacteria"/>
</dbReference>
<organism evidence="4 5">
    <name type="scientific">Hydrogenobacter thermophilus (strain DSM 6534 / IAM 12695 / TK-6)</name>
    <dbReference type="NCBI Taxonomy" id="608538"/>
    <lineage>
        <taxon>Bacteria</taxon>
        <taxon>Pseudomonadati</taxon>
        <taxon>Aquificota</taxon>
        <taxon>Aquificia</taxon>
        <taxon>Aquificales</taxon>
        <taxon>Aquificaceae</taxon>
        <taxon>Hydrogenobacter</taxon>
    </lineage>
</organism>
<dbReference type="Gene3D" id="3.30.450.20">
    <property type="entry name" value="PAS domain"/>
    <property type="match status" value="2"/>
</dbReference>
<sequence length="523" mass="60307">MDYSAFDFIPLPVLVIDENYQVIFLNRKAKETYGDREGKCYEITHSFSQPCYTMENCPCPVKSIEEKGLESYHAVHVHRMAGREAYFYVVAGCIPESKTYIELHIDLSHLLTALEGSRLSSQLLVSEGPIVFFFWDNSPGWPVKLVSPNVKDLTGYTVEEFLRGDITYADMVHRDDLERVAREVKTYTEGGAPSWTHEDYRIVTKDGKVKWVLDHTTVVKNDQGEVIGYYGYVMDITEKHEKEEIIRNLSDASPVGIFLRQGKKLLYVNQALAEITGYSSEELIELDDVLNIIHPKDRKMVRNVMLKRDAGIKGVERYEVRIKRKDGKIRWVQISSETIFYKGSPAGIGVMVDITERKIAEKKLRRLIMYDGLTQIYNRYALEEFLSRELVKAERYKLPFGIVFFDIDDFKRINDTYGHKMGDMVLKRLARLVKGNIRKADIFGRWGGEEFLIILPQLEDPAAFAEKIRKMVESTVFDKGIKVTISLGVTTYREGDTVDTILRRVDAGLYRAKREGKNRYYVV</sequence>
<dbReference type="CDD" id="cd01949">
    <property type="entry name" value="GGDEF"/>
    <property type="match status" value="1"/>
</dbReference>
<feature type="domain" description="GGDEF" evidence="3">
    <location>
        <begin position="398"/>
        <end position="523"/>
    </location>
</feature>
<dbReference type="InterPro" id="IPR013655">
    <property type="entry name" value="PAS_fold_3"/>
</dbReference>
<keyword evidence="5" id="KW-1185">Reference proteome</keyword>
<dbReference type="InterPro" id="IPR000014">
    <property type="entry name" value="PAS"/>
</dbReference>
<evidence type="ECO:0000259" key="3">
    <source>
        <dbReference type="PROSITE" id="PS50887"/>
    </source>
</evidence>